<sequence>MRAILAFSALAMLAVPAFAAQEPADQHAEATHDAHPAPRTCTPAQTVVPPFNNTPEAMEQSRVAATILRGDEICKTSALFPEKSVIEHGEEQPVLPEEAADEPAEEPAPEQPA</sequence>
<gene>
    <name evidence="3" type="ORF">IRL76_04755</name>
</gene>
<dbReference type="Proteomes" id="UP000594459">
    <property type="component" value="Chromosome"/>
</dbReference>
<dbReference type="EMBL" id="CP064654">
    <property type="protein sequence ID" value="QPC99853.1"/>
    <property type="molecule type" value="Genomic_DNA"/>
</dbReference>
<keyword evidence="2" id="KW-0732">Signal</keyword>
<proteinExistence type="predicted"/>
<dbReference type="RefSeq" id="WP_200983628.1">
    <property type="nucleotide sequence ID" value="NZ_CP064654.1"/>
</dbReference>
<reference evidence="3 4" key="1">
    <citation type="submission" date="2020-11" db="EMBL/GenBank/DDBJ databases">
        <title>The genome sequence of Erythrobacter sp. 6D36.</title>
        <authorList>
            <person name="Liu Y."/>
        </authorList>
    </citation>
    <scope>NUCLEOTIDE SEQUENCE [LARGE SCALE GENOMIC DNA]</scope>
    <source>
        <strain evidence="3 4">6D36</strain>
    </source>
</reference>
<evidence type="ECO:0000313" key="4">
    <source>
        <dbReference type="Proteomes" id="UP000594459"/>
    </source>
</evidence>
<name>A0A7S8F6F1_9SPHN</name>
<keyword evidence="4" id="KW-1185">Reference proteome</keyword>
<accession>A0A7S8F6F1</accession>
<evidence type="ECO:0000313" key="3">
    <source>
        <dbReference type="EMBL" id="QPC99853.1"/>
    </source>
</evidence>
<feature type="signal peptide" evidence="2">
    <location>
        <begin position="1"/>
        <end position="19"/>
    </location>
</feature>
<feature type="compositionally biased region" description="Acidic residues" evidence="1">
    <location>
        <begin position="98"/>
        <end position="113"/>
    </location>
</feature>
<evidence type="ECO:0000256" key="2">
    <source>
        <dbReference type="SAM" id="SignalP"/>
    </source>
</evidence>
<feature type="region of interest" description="Disordered" evidence="1">
    <location>
        <begin position="83"/>
        <end position="113"/>
    </location>
</feature>
<evidence type="ECO:0000256" key="1">
    <source>
        <dbReference type="SAM" id="MobiDB-lite"/>
    </source>
</evidence>
<dbReference type="KEGG" id="qso:IRL76_04755"/>
<organism evidence="3 4">
    <name type="scientific">Qipengyuania soli</name>
    <dbReference type="NCBI Taxonomy" id="2782568"/>
    <lineage>
        <taxon>Bacteria</taxon>
        <taxon>Pseudomonadati</taxon>
        <taxon>Pseudomonadota</taxon>
        <taxon>Alphaproteobacteria</taxon>
        <taxon>Sphingomonadales</taxon>
        <taxon>Erythrobacteraceae</taxon>
        <taxon>Qipengyuania</taxon>
    </lineage>
</organism>
<feature type="region of interest" description="Disordered" evidence="1">
    <location>
        <begin position="21"/>
        <end position="54"/>
    </location>
</feature>
<feature type="chain" id="PRO_5032630727" evidence="2">
    <location>
        <begin position="20"/>
        <end position="113"/>
    </location>
</feature>
<dbReference type="AlphaFoldDB" id="A0A7S8F6F1"/>
<protein>
    <submittedName>
        <fullName evidence="3">Uncharacterized protein</fullName>
    </submittedName>
</protein>
<feature type="compositionally biased region" description="Basic and acidic residues" evidence="1">
    <location>
        <begin position="24"/>
        <end position="36"/>
    </location>
</feature>